<evidence type="ECO:0000313" key="1">
    <source>
        <dbReference type="EMBL" id="KAJ8617278.1"/>
    </source>
</evidence>
<accession>A0ACC2K8P4</accession>
<dbReference type="Proteomes" id="UP001234297">
    <property type="component" value="Chromosome 4"/>
</dbReference>
<organism evidence="1 2">
    <name type="scientific">Persea americana</name>
    <name type="common">Avocado</name>
    <dbReference type="NCBI Taxonomy" id="3435"/>
    <lineage>
        <taxon>Eukaryota</taxon>
        <taxon>Viridiplantae</taxon>
        <taxon>Streptophyta</taxon>
        <taxon>Embryophyta</taxon>
        <taxon>Tracheophyta</taxon>
        <taxon>Spermatophyta</taxon>
        <taxon>Magnoliopsida</taxon>
        <taxon>Magnoliidae</taxon>
        <taxon>Laurales</taxon>
        <taxon>Lauraceae</taxon>
        <taxon>Persea</taxon>
    </lineage>
</organism>
<gene>
    <name evidence="1" type="ORF">MRB53_013464</name>
</gene>
<keyword evidence="2" id="KW-1185">Reference proteome</keyword>
<dbReference type="EMBL" id="CM056812">
    <property type="protein sequence ID" value="KAJ8617278.1"/>
    <property type="molecule type" value="Genomic_DNA"/>
</dbReference>
<protein>
    <submittedName>
        <fullName evidence="1">Uncharacterized protein</fullName>
    </submittedName>
</protein>
<reference evidence="1 2" key="1">
    <citation type="journal article" date="2022" name="Hortic Res">
        <title>A haplotype resolved chromosomal level avocado genome allows analysis of novel avocado genes.</title>
        <authorList>
            <person name="Nath O."/>
            <person name="Fletcher S.J."/>
            <person name="Hayward A."/>
            <person name="Shaw L.M."/>
            <person name="Masouleh A.K."/>
            <person name="Furtado A."/>
            <person name="Henry R.J."/>
            <person name="Mitter N."/>
        </authorList>
    </citation>
    <scope>NUCLEOTIDE SEQUENCE [LARGE SCALE GENOMIC DNA]</scope>
    <source>
        <strain evidence="2">cv. Hass</strain>
    </source>
</reference>
<sequence>MAPFTVSEGDICNLSNDLLMNILSRLPPKSLTMFKCVSKTFHLLVSTFIHSPTVVPRPMSGLFVGNVDLLKGKLESFEYFNLKDDEIDIDDETNINYSLSFLPCNPDTRIVDCRDGVLLCASENLFGRNNYYVCNPVTQQWVALPPPPKRECCSQCNFDVSLALVLDESSDCFFSHYKVIQFFTIYGENLKVDVDSSKDEVEEPLADLYVYMYSSQTGQWVESNGCLKGMSIILLEKPPVFFNGALLLPADPTHFVMFDVEKEDCEVFSLRPYSGTAWYIPSNCLGESQGCLNYAHHNGSTMEVWMTHSTNSGEWILKHRINLDDIEFPEPSEDSNPITEEPLDILAFHPNKDVIFLRDQGDFFCYDFTSGELETIMCYDSSTTADMWFRVFPFSECLRILANAHRNF</sequence>
<name>A0ACC2K8P4_PERAE</name>
<proteinExistence type="predicted"/>
<evidence type="ECO:0000313" key="2">
    <source>
        <dbReference type="Proteomes" id="UP001234297"/>
    </source>
</evidence>
<comment type="caution">
    <text evidence="1">The sequence shown here is derived from an EMBL/GenBank/DDBJ whole genome shotgun (WGS) entry which is preliminary data.</text>
</comment>